<keyword evidence="2 5" id="KW-0812">Transmembrane</keyword>
<evidence type="ECO:0000256" key="2">
    <source>
        <dbReference type="ARBA" id="ARBA00022692"/>
    </source>
</evidence>
<accession>A0ABN8SPR7</accession>
<dbReference type="InterPro" id="IPR017981">
    <property type="entry name" value="GPCR_2-like_7TM"/>
</dbReference>
<feature type="transmembrane region" description="Helical" evidence="5">
    <location>
        <begin position="97"/>
        <end position="116"/>
    </location>
</feature>
<reference evidence="7 8" key="1">
    <citation type="submission" date="2022-05" db="EMBL/GenBank/DDBJ databases">
        <authorList>
            <consortium name="Genoscope - CEA"/>
            <person name="William W."/>
        </authorList>
    </citation>
    <scope>NUCLEOTIDE SEQUENCE [LARGE SCALE GENOMIC DNA]</scope>
</reference>
<evidence type="ECO:0000256" key="4">
    <source>
        <dbReference type="ARBA" id="ARBA00023136"/>
    </source>
</evidence>
<dbReference type="Gene3D" id="1.20.1070.10">
    <property type="entry name" value="Rhodopsin 7-helix transmembrane proteins"/>
    <property type="match status" value="2"/>
</dbReference>
<dbReference type="PROSITE" id="PS50261">
    <property type="entry name" value="G_PROTEIN_RECEP_F2_4"/>
    <property type="match status" value="1"/>
</dbReference>
<dbReference type="Proteomes" id="UP001159427">
    <property type="component" value="Unassembled WGS sequence"/>
</dbReference>
<evidence type="ECO:0000256" key="1">
    <source>
        <dbReference type="ARBA" id="ARBA00004141"/>
    </source>
</evidence>
<evidence type="ECO:0000256" key="5">
    <source>
        <dbReference type="SAM" id="Phobius"/>
    </source>
</evidence>
<evidence type="ECO:0000256" key="3">
    <source>
        <dbReference type="ARBA" id="ARBA00022989"/>
    </source>
</evidence>
<sequence length="143" mass="16610">MIHYFYLVGFAWMLFEGVYLYLMVVKVFNTVIRWRLFYGVAWGNCWVSFKNNLIWTFVAPVFLVCTINSVLLARVVHEILRMQADKTTHLERVRQGVKACVVLFPLLGLTWVFGVLSVTDAGLVFQYIFTIFNSLQVLENPTC</sequence>
<evidence type="ECO:0000313" key="7">
    <source>
        <dbReference type="EMBL" id="CAH3193602.1"/>
    </source>
</evidence>
<dbReference type="EMBL" id="CALNXI010003537">
    <property type="protein sequence ID" value="CAH3193602.1"/>
    <property type="molecule type" value="Genomic_DNA"/>
</dbReference>
<evidence type="ECO:0000259" key="6">
    <source>
        <dbReference type="PROSITE" id="PS50261"/>
    </source>
</evidence>
<keyword evidence="4 5" id="KW-0472">Membrane</keyword>
<evidence type="ECO:0000313" key="8">
    <source>
        <dbReference type="Proteomes" id="UP001159427"/>
    </source>
</evidence>
<comment type="caution">
    <text evidence="7">The sequence shown here is derived from an EMBL/GenBank/DDBJ whole genome shotgun (WGS) entry which is preliminary data.</text>
</comment>
<keyword evidence="3 5" id="KW-1133">Transmembrane helix</keyword>
<organism evidence="7 8">
    <name type="scientific">Porites evermanni</name>
    <dbReference type="NCBI Taxonomy" id="104178"/>
    <lineage>
        <taxon>Eukaryota</taxon>
        <taxon>Metazoa</taxon>
        <taxon>Cnidaria</taxon>
        <taxon>Anthozoa</taxon>
        <taxon>Hexacorallia</taxon>
        <taxon>Scleractinia</taxon>
        <taxon>Fungiina</taxon>
        <taxon>Poritidae</taxon>
        <taxon>Porites</taxon>
    </lineage>
</organism>
<name>A0ABN8SPR7_9CNID</name>
<protein>
    <recommendedName>
        <fullName evidence="6">G-protein coupled receptors family 2 profile 2 domain-containing protein</fullName>
    </recommendedName>
</protein>
<comment type="subcellular location">
    <subcellularLocation>
        <location evidence="1">Membrane</location>
        <topology evidence="1">Multi-pass membrane protein</topology>
    </subcellularLocation>
</comment>
<dbReference type="Pfam" id="PF00002">
    <property type="entry name" value="7tm_2"/>
    <property type="match status" value="2"/>
</dbReference>
<dbReference type="PANTHER" id="PTHR12011:SF347">
    <property type="entry name" value="FI21270P1-RELATED"/>
    <property type="match status" value="1"/>
</dbReference>
<proteinExistence type="predicted"/>
<feature type="transmembrane region" description="Helical" evidence="5">
    <location>
        <begin position="6"/>
        <end position="25"/>
    </location>
</feature>
<dbReference type="InterPro" id="IPR000832">
    <property type="entry name" value="GPCR_2_secretin-like"/>
</dbReference>
<dbReference type="PANTHER" id="PTHR12011">
    <property type="entry name" value="ADHESION G-PROTEIN COUPLED RECEPTOR"/>
    <property type="match status" value="1"/>
</dbReference>
<feature type="domain" description="G-protein coupled receptors family 2 profile 2" evidence="6">
    <location>
        <begin position="1"/>
        <end position="143"/>
    </location>
</feature>
<gene>
    <name evidence="7" type="ORF">PEVE_00026166</name>
</gene>
<keyword evidence="8" id="KW-1185">Reference proteome</keyword>
<feature type="transmembrane region" description="Helical" evidence="5">
    <location>
        <begin position="55"/>
        <end position="76"/>
    </location>
</feature>